<dbReference type="InterPro" id="IPR004474">
    <property type="entry name" value="LytR_CpsA_psr"/>
</dbReference>
<feature type="transmembrane region" description="Helical" evidence="3">
    <location>
        <begin position="25"/>
        <end position="49"/>
    </location>
</feature>
<evidence type="ECO:0000256" key="1">
    <source>
        <dbReference type="ARBA" id="ARBA00006068"/>
    </source>
</evidence>
<dbReference type="PANTHER" id="PTHR33392">
    <property type="entry name" value="POLYISOPRENYL-TEICHOIC ACID--PEPTIDOGLYCAN TEICHOIC ACID TRANSFERASE TAGU"/>
    <property type="match status" value="1"/>
</dbReference>
<feature type="compositionally biased region" description="Polar residues" evidence="2">
    <location>
        <begin position="416"/>
        <end position="428"/>
    </location>
</feature>
<dbReference type="RefSeq" id="WP_348787615.1">
    <property type="nucleotide sequence ID" value="NZ_CP157390.1"/>
</dbReference>
<comment type="similarity">
    <text evidence="1">Belongs to the LytR/CpsA/Psr (LCP) family.</text>
</comment>
<evidence type="ECO:0000256" key="3">
    <source>
        <dbReference type="SAM" id="Phobius"/>
    </source>
</evidence>
<sequence>MVDRTHDPEIARHGKLAPRSAARSALRLVGIAVCVLVLSAAGVAAYGVWDVARSVKPGVTLSKLGGGTQKDIPDVGALKGGVNLVLVGTDSREGLGGPYDNPADQAEGGAGHNDVTMLLHIAADHRSAAVVSFPRDMMTELPDCSDPASGSGHFAQFNTALSDGGLSCVVLAVSKLTGLDIPFGAVVNFAGVTALSDAVGGVTVCLASPMRDNRTHPALDLSAGEHTLVGAEAQSFLRSRHGVGDASDLSRISSQQVFLSALARKIVNGGVLGDPVKLYALAKAAVANITPSDTLRNPTTLVQIALAVKNTGLENMVFLQYPVVDDPDDPNRVVPDEAAAAAVGAALVADRPLRLSGAPGRAAEPQQGSTPAPGTSAPGTGAPATTGPTPGTPAPGSASSSPSAPSTPGSDGTLPDTVTGQTAAQQTCAKGRVED</sequence>
<dbReference type="AlphaFoldDB" id="A0AAU7GCJ2"/>
<feature type="domain" description="Cell envelope-related transcriptional attenuator" evidence="4">
    <location>
        <begin position="112"/>
        <end position="266"/>
    </location>
</feature>
<dbReference type="Gene3D" id="3.40.630.190">
    <property type="entry name" value="LCP protein"/>
    <property type="match status" value="1"/>
</dbReference>
<dbReference type="EMBL" id="CP157390">
    <property type="protein sequence ID" value="XBM47648.1"/>
    <property type="molecule type" value="Genomic_DNA"/>
</dbReference>
<name>A0AAU7GCJ2_9MICO</name>
<evidence type="ECO:0000259" key="4">
    <source>
        <dbReference type="Pfam" id="PF03816"/>
    </source>
</evidence>
<feature type="region of interest" description="Disordered" evidence="2">
    <location>
        <begin position="356"/>
        <end position="435"/>
    </location>
</feature>
<protein>
    <submittedName>
        <fullName evidence="5">LCP family protein</fullName>
    </submittedName>
</protein>
<dbReference type="InterPro" id="IPR050922">
    <property type="entry name" value="LytR/CpsA/Psr_CW_biosynth"/>
</dbReference>
<dbReference type="Pfam" id="PF03816">
    <property type="entry name" value="LytR_cpsA_psr"/>
    <property type="match status" value="1"/>
</dbReference>
<feature type="compositionally biased region" description="Low complexity" evidence="2">
    <location>
        <begin position="368"/>
        <end position="413"/>
    </location>
</feature>
<organism evidence="5">
    <name type="scientific">Leifsonia sp. NPDC080035</name>
    <dbReference type="NCBI Taxonomy" id="3143936"/>
    <lineage>
        <taxon>Bacteria</taxon>
        <taxon>Bacillati</taxon>
        <taxon>Actinomycetota</taxon>
        <taxon>Actinomycetes</taxon>
        <taxon>Micrococcales</taxon>
        <taxon>Microbacteriaceae</taxon>
        <taxon>Leifsonia</taxon>
    </lineage>
</organism>
<dbReference type="PANTHER" id="PTHR33392:SF6">
    <property type="entry name" value="POLYISOPRENYL-TEICHOIC ACID--PEPTIDOGLYCAN TEICHOIC ACID TRANSFERASE TAGU"/>
    <property type="match status" value="1"/>
</dbReference>
<proteinExistence type="inferred from homology"/>
<keyword evidence="3" id="KW-1133">Transmembrane helix</keyword>
<keyword evidence="3" id="KW-0472">Membrane</keyword>
<evidence type="ECO:0000256" key="2">
    <source>
        <dbReference type="SAM" id="MobiDB-lite"/>
    </source>
</evidence>
<keyword evidence="3" id="KW-0812">Transmembrane</keyword>
<gene>
    <name evidence="5" type="ORF">AAME72_16465</name>
</gene>
<dbReference type="NCBIfam" id="TIGR00350">
    <property type="entry name" value="lytR_cpsA_psr"/>
    <property type="match status" value="1"/>
</dbReference>
<evidence type="ECO:0000313" key="5">
    <source>
        <dbReference type="EMBL" id="XBM47648.1"/>
    </source>
</evidence>
<reference evidence="5" key="1">
    <citation type="submission" date="2024-05" db="EMBL/GenBank/DDBJ databases">
        <title>The Natural Products Discovery Center: Release of the First 8490 Sequenced Strains for Exploring Actinobacteria Biosynthetic Diversity.</title>
        <authorList>
            <person name="Kalkreuter E."/>
            <person name="Kautsar S.A."/>
            <person name="Yang D."/>
            <person name="Bader C.D."/>
            <person name="Teijaro C.N."/>
            <person name="Fluegel L."/>
            <person name="Davis C.M."/>
            <person name="Simpson J.R."/>
            <person name="Lauterbach L."/>
            <person name="Steele A.D."/>
            <person name="Gui C."/>
            <person name="Meng S."/>
            <person name="Li G."/>
            <person name="Viehrig K."/>
            <person name="Ye F."/>
            <person name="Su P."/>
            <person name="Kiefer A.F."/>
            <person name="Nichols A."/>
            <person name="Cepeda A.J."/>
            <person name="Yan W."/>
            <person name="Fan B."/>
            <person name="Jiang Y."/>
            <person name="Adhikari A."/>
            <person name="Zheng C.-J."/>
            <person name="Schuster L."/>
            <person name="Cowan T.M."/>
            <person name="Smanski M.J."/>
            <person name="Chevrette M.G."/>
            <person name="de Carvalho L.P.S."/>
            <person name="Shen B."/>
        </authorList>
    </citation>
    <scope>NUCLEOTIDE SEQUENCE</scope>
    <source>
        <strain evidence="5">NPDC080035</strain>
    </source>
</reference>
<accession>A0AAU7GCJ2</accession>